<dbReference type="AlphaFoldDB" id="A0A846TXI2"/>
<name>A0A846TXI2_9MICC</name>
<evidence type="ECO:0000256" key="1">
    <source>
        <dbReference type="SAM" id="MobiDB-lite"/>
    </source>
</evidence>
<organism evidence="3 4">
    <name type="scientific">Kocuria subflava</name>
    <dbReference type="NCBI Taxonomy" id="1736139"/>
    <lineage>
        <taxon>Bacteria</taxon>
        <taxon>Bacillati</taxon>
        <taxon>Actinomycetota</taxon>
        <taxon>Actinomycetes</taxon>
        <taxon>Micrococcales</taxon>
        <taxon>Micrococcaceae</taxon>
        <taxon>Kocuria</taxon>
    </lineage>
</organism>
<gene>
    <name evidence="3" type="ORF">GTW58_08255</name>
</gene>
<accession>A0A846TXI2</accession>
<protein>
    <recommendedName>
        <fullName evidence="5">Phage holin family protein</fullName>
    </recommendedName>
</protein>
<dbReference type="Pfam" id="PF07332">
    <property type="entry name" value="Phage_holin_3_6"/>
    <property type="match status" value="1"/>
</dbReference>
<evidence type="ECO:0000313" key="3">
    <source>
        <dbReference type="EMBL" id="NKE09927.1"/>
    </source>
</evidence>
<evidence type="ECO:0008006" key="5">
    <source>
        <dbReference type="Google" id="ProtNLM"/>
    </source>
</evidence>
<comment type="caution">
    <text evidence="3">The sequence shown here is derived from an EMBL/GenBank/DDBJ whole genome shotgun (WGS) entry which is preliminary data.</text>
</comment>
<dbReference type="Proteomes" id="UP000521379">
    <property type="component" value="Unassembled WGS sequence"/>
</dbReference>
<sequence>MSMSVDAQTGHATDNGSTRSDHVGAAKAARSSQAGAASLPDVVKVFGKLLPRQIQDELALAKLELKDKGIKAGKGVALIVVGLVFLLLATIALVVAAVAGLAQVMPLWLSALIVAAFFLLVLIVLAAVGALMIKSAMPLNPVRAVRGLKYDLGVVKEGSAYTEARVRREEAEAKERKVQEKKEQKAQSSNQPPAPSESQLRQRLSVRREKLKELRDDAESRKNHVQTSAVGFVDRTRTTVSGASLKASSTAEQVGERVGPLAVAAAAGTAFLVFLVKLIRRSR</sequence>
<evidence type="ECO:0000256" key="2">
    <source>
        <dbReference type="SAM" id="Phobius"/>
    </source>
</evidence>
<feature type="compositionally biased region" description="Polar residues" evidence="1">
    <location>
        <begin position="1"/>
        <end position="18"/>
    </location>
</feature>
<dbReference type="EMBL" id="JAAVUN010000014">
    <property type="protein sequence ID" value="NKE09927.1"/>
    <property type="molecule type" value="Genomic_DNA"/>
</dbReference>
<proteinExistence type="predicted"/>
<evidence type="ECO:0000313" key="4">
    <source>
        <dbReference type="Proteomes" id="UP000521379"/>
    </source>
</evidence>
<feature type="compositionally biased region" description="Polar residues" evidence="1">
    <location>
        <begin position="188"/>
        <end position="202"/>
    </location>
</feature>
<dbReference type="InterPro" id="IPR009937">
    <property type="entry name" value="Phage_holin_3_6"/>
</dbReference>
<keyword evidence="2" id="KW-0812">Transmembrane</keyword>
<feature type="transmembrane region" description="Helical" evidence="2">
    <location>
        <begin position="107"/>
        <end position="133"/>
    </location>
</feature>
<keyword evidence="2" id="KW-0472">Membrane</keyword>
<feature type="transmembrane region" description="Helical" evidence="2">
    <location>
        <begin position="76"/>
        <end position="101"/>
    </location>
</feature>
<feature type="compositionally biased region" description="Basic and acidic residues" evidence="1">
    <location>
        <begin position="165"/>
        <end position="185"/>
    </location>
</feature>
<keyword evidence="4" id="KW-1185">Reference proteome</keyword>
<feature type="region of interest" description="Disordered" evidence="1">
    <location>
        <begin position="1"/>
        <end position="24"/>
    </location>
</feature>
<feature type="region of interest" description="Disordered" evidence="1">
    <location>
        <begin position="165"/>
        <end position="202"/>
    </location>
</feature>
<keyword evidence="2" id="KW-1133">Transmembrane helix</keyword>
<reference evidence="3 4" key="1">
    <citation type="submission" date="2020-02" db="EMBL/GenBank/DDBJ databases">
        <authorList>
            <person name="Sun Q."/>
        </authorList>
    </citation>
    <scope>NUCLEOTIDE SEQUENCE [LARGE SCALE GENOMIC DNA]</scope>
    <source>
        <strain evidence="3 4">YIM 13062</strain>
    </source>
</reference>